<dbReference type="AlphaFoldDB" id="B0C7L9"/>
<evidence type="ECO:0000259" key="1">
    <source>
        <dbReference type="PROSITE" id="PS50887"/>
    </source>
</evidence>
<gene>
    <name evidence="2" type="ordered locus">AM1_0193</name>
</gene>
<dbReference type="Pfam" id="PF00990">
    <property type="entry name" value="GGDEF"/>
    <property type="match status" value="1"/>
</dbReference>
<sequence length="149" mass="16370">MEDAIEQSTSLAVMFLDLDRFKEVNDALGHAIGDRLLNIVVQRLSGCLRTMDVIARWGGDEFILLQPQISGRNDAGEIAHRLIDVLQSDTCIQGNAINVTVSVGIALYPEDGSDACTLVQCADIALYRAKNSGRNNYQYYSTDVMVSEL</sequence>
<dbReference type="SMART" id="SM00267">
    <property type="entry name" value="GGDEF"/>
    <property type="match status" value="1"/>
</dbReference>
<dbReference type="STRING" id="329726.AM1_0193"/>
<feature type="domain" description="GGDEF" evidence="1">
    <location>
        <begin position="9"/>
        <end position="142"/>
    </location>
</feature>
<dbReference type="InterPro" id="IPR000160">
    <property type="entry name" value="GGDEF_dom"/>
</dbReference>
<protein>
    <submittedName>
        <fullName evidence="2">Diguanylate cyclase (GGDEF)</fullName>
    </submittedName>
</protein>
<keyword evidence="3" id="KW-1185">Reference proteome</keyword>
<dbReference type="InterPro" id="IPR029787">
    <property type="entry name" value="Nucleotide_cyclase"/>
</dbReference>
<dbReference type="eggNOG" id="COG2199">
    <property type="taxonomic scope" value="Bacteria"/>
</dbReference>
<dbReference type="PANTHER" id="PTHR46663">
    <property type="entry name" value="DIGUANYLATE CYCLASE DGCT-RELATED"/>
    <property type="match status" value="1"/>
</dbReference>
<dbReference type="Proteomes" id="UP000000268">
    <property type="component" value="Chromosome"/>
</dbReference>
<dbReference type="CDD" id="cd01949">
    <property type="entry name" value="GGDEF"/>
    <property type="match status" value="1"/>
</dbReference>
<organism evidence="2 3">
    <name type="scientific">Acaryochloris marina (strain MBIC 11017)</name>
    <dbReference type="NCBI Taxonomy" id="329726"/>
    <lineage>
        <taxon>Bacteria</taxon>
        <taxon>Bacillati</taxon>
        <taxon>Cyanobacteriota</taxon>
        <taxon>Cyanophyceae</taxon>
        <taxon>Acaryochloridales</taxon>
        <taxon>Acaryochloridaceae</taxon>
        <taxon>Acaryochloris</taxon>
    </lineage>
</organism>
<dbReference type="EMBL" id="CP000828">
    <property type="protein sequence ID" value="ABW25279.1"/>
    <property type="molecule type" value="Genomic_DNA"/>
</dbReference>
<dbReference type="PANTHER" id="PTHR46663:SF3">
    <property type="entry name" value="SLL0267 PROTEIN"/>
    <property type="match status" value="1"/>
</dbReference>
<reference evidence="2 3" key="1">
    <citation type="journal article" date="2008" name="Proc. Natl. Acad. Sci. U.S.A.">
        <title>Niche adaptation and genome expansion in the chlorophyll d-producing cyanobacterium Acaryochloris marina.</title>
        <authorList>
            <person name="Swingley W.D."/>
            <person name="Chen M."/>
            <person name="Cheung P.C."/>
            <person name="Conrad A.L."/>
            <person name="Dejesa L.C."/>
            <person name="Hao J."/>
            <person name="Honchak B.M."/>
            <person name="Karbach L.E."/>
            <person name="Kurdoglu A."/>
            <person name="Lahiri S."/>
            <person name="Mastrian S.D."/>
            <person name="Miyashita H."/>
            <person name="Page L."/>
            <person name="Ramakrishna P."/>
            <person name="Satoh S."/>
            <person name="Sattley W.M."/>
            <person name="Shimada Y."/>
            <person name="Taylor H.L."/>
            <person name="Tomo T."/>
            <person name="Tsuchiya T."/>
            <person name="Wang Z.T."/>
            <person name="Raymond J."/>
            <person name="Mimuro M."/>
            <person name="Blankenship R.E."/>
            <person name="Touchman J.W."/>
        </authorList>
    </citation>
    <scope>NUCLEOTIDE SEQUENCE [LARGE SCALE GENOMIC DNA]</scope>
    <source>
        <strain evidence="3">MBIC 11017</strain>
    </source>
</reference>
<evidence type="ECO:0000313" key="3">
    <source>
        <dbReference type="Proteomes" id="UP000000268"/>
    </source>
</evidence>
<dbReference type="Gene3D" id="3.30.70.270">
    <property type="match status" value="1"/>
</dbReference>
<accession>B0C7L9</accession>
<dbReference type="SUPFAM" id="SSF55073">
    <property type="entry name" value="Nucleotide cyclase"/>
    <property type="match status" value="1"/>
</dbReference>
<dbReference type="NCBIfam" id="TIGR00254">
    <property type="entry name" value="GGDEF"/>
    <property type="match status" value="1"/>
</dbReference>
<evidence type="ECO:0000313" key="2">
    <source>
        <dbReference type="EMBL" id="ABW25279.1"/>
    </source>
</evidence>
<dbReference type="KEGG" id="amr:AM1_0193"/>
<dbReference type="PROSITE" id="PS50887">
    <property type="entry name" value="GGDEF"/>
    <property type="match status" value="1"/>
</dbReference>
<dbReference type="InterPro" id="IPR043128">
    <property type="entry name" value="Rev_trsase/Diguanyl_cyclase"/>
</dbReference>
<dbReference type="InterPro" id="IPR052163">
    <property type="entry name" value="DGC-Regulatory_Protein"/>
</dbReference>
<dbReference type="HOGENOM" id="CLU_000445_11_16_3"/>
<name>B0C7L9_ACAM1</name>
<proteinExistence type="predicted"/>